<comment type="catalytic activity">
    <reaction evidence="6">
        <text>Couples ATP hydrolysis with the unwinding of duplex DNA by translocating in the 3'-5' direction.</text>
        <dbReference type="EC" id="5.6.2.4"/>
    </reaction>
</comment>
<dbReference type="PROSITE" id="PS51217">
    <property type="entry name" value="UVRD_HELICASE_CTER"/>
    <property type="match status" value="1"/>
</dbReference>
<evidence type="ECO:0000313" key="14">
    <source>
        <dbReference type="Proteomes" id="UP000011541"/>
    </source>
</evidence>
<dbReference type="SUPFAM" id="SSF52540">
    <property type="entry name" value="P-loop containing nucleoside triphosphate hydrolases"/>
    <property type="match status" value="1"/>
</dbReference>
<gene>
    <name evidence="13" type="ORF">CONE_0356</name>
</gene>
<evidence type="ECO:0000256" key="2">
    <source>
        <dbReference type="ARBA" id="ARBA00022801"/>
    </source>
</evidence>
<evidence type="ECO:0000256" key="1">
    <source>
        <dbReference type="ARBA" id="ARBA00022741"/>
    </source>
</evidence>
<dbReference type="HOGENOM" id="CLU_009270_0_0_4"/>
<dbReference type="PROSITE" id="PS51198">
    <property type="entry name" value="UVRD_HELICASE_ATP_BIND"/>
    <property type="match status" value="1"/>
</dbReference>
<comment type="catalytic activity">
    <reaction evidence="9">
        <text>ATP + H2O = ADP + phosphate + H(+)</text>
        <dbReference type="Rhea" id="RHEA:13065"/>
        <dbReference type="ChEBI" id="CHEBI:15377"/>
        <dbReference type="ChEBI" id="CHEBI:15378"/>
        <dbReference type="ChEBI" id="CHEBI:30616"/>
        <dbReference type="ChEBI" id="CHEBI:43474"/>
        <dbReference type="ChEBI" id="CHEBI:456216"/>
        <dbReference type="EC" id="5.6.2.4"/>
    </reaction>
</comment>
<dbReference type="OrthoDB" id="5905204at2"/>
<evidence type="ECO:0000313" key="13">
    <source>
        <dbReference type="EMBL" id="AGF48160.1"/>
    </source>
</evidence>
<dbReference type="KEGG" id="kon:CONE_0356"/>
<dbReference type="EC" id="5.6.2.4" evidence="7"/>
<dbReference type="Pfam" id="PF13361">
    <property type="entry name" value="UvrD_C"/>
    <property type="match status" value="1"/>
</dbReference>
<dbReference type="Proteomes" id="UP000011541">
    <property type="component" value="Chromosome"/>
</dbReference>
<keyword evidence="4 10" id="KW-0067">ATP-binding</keyword>
<keyword evidence="2 10" id="KW-0378">Hydrolase</keyword>
<dbReference type="GO" id="GO:0005524">
    <property type="term" value="F:ATP binding"/>
    <property type="evidence" value="ECO:0007669"/>
    <property type="project" value="UniProtKB-UniRule"/>
</dbReference>
<dbReference type="InterPro" id="IPR000212">
    <property type="entry name" value="DNA_helicase_UvrD/REP"/>
</dbReference>
<dbReference type="PANTHER" id="PTHR11070">
    <property type="entry name" value="UVRD / RECB / PCRA DNA HELICASE FAMILY MEMBER"/>
    <property type="match status" value="1"/>
</dbReference>
<evidence type="ECO:0000256" key="8">
    <source>
        <dbReference type="ARBA" id="ARBA00034923"/>
    </source>
</evidence>
<evidence type="ECO:0000259" key="12">
    <source>
        <dbReference type="PROSITE" id="PS51217"/>
    </source>
</evidence>
<evidence type="ECO:0000259" key="11">
    <source>
        <dbReference type="PROSITE" id="PS51198"/>
    </source>
</evidence>
<dbReference type="GO" id="GO:0003677">
    <property type="term" value="F:DNA binding"/>
    <property type="evidence" value="ECO:0007669"/>
    <property type="project" value="InterPro"/>
</dbReference>
<dbReference type="Gene3D" id="3.40.50.300">
    <property type="entry name" value="P-loop containing nucleotide triphosphate hydrolases"/>
    <property type="match status" value="4"/>
</dbReference>
<dbReference type="GO" id="GO:0005829">
    <property type="term" value="C:cytosol"/>
    <property type="evidence" value="ECO:0007669"/>
    <property type="project" value="TreeGrafter"/>
</dbReference>
<keyword evidence="3 10" id="KW-0347">Helicase</keyword>
<dbReference type="PANTHER" id="PTHR11070:SF2">
    <property type="entry name" value="ATP-DEPENDENT DNA HELICASE SRS2"/>
    <property type="match status" value="1"/>
</dbReference>
<accession>M1M816</accession>
<dbReference type="GO" id="GO:0033202">
    <property type="term" value="C:DNA helicase complex"/>
    <property type="evidence" value="ECO:0007669"/>
    <property type="project" value="TreeGrafter"/>
</dbReference>
<keyword evidence="14" id="KW-1185">Reference proteome</keyword>
<organism evidence="13 14">
    <name type="scientific">Candidatus Kinetoplastidibacterium stringomonadis TCC290E</name>
    <dbReference type="NCBI Taxonomy" id="1208920"/>
    <lineage>
        <taxon>Bacteria</taxon>
        <taxon>Pseudomonadati</taxon>
        <taxon>Pseudomonadota</taxon>
        <taxon>Betaproteobacteria</taxon>
        <taxon>Candidatus Kinetoplastidibacterium</taxon>
    </lineage>
</organism>
<dbReference type="GO" id="GO:0000725">
    <property type="term" value="P:recombinational repair"/>
    <property type="evidence" value="ECO:0007669"/>
    <property type="project" value="TreeGrafter"/>
</dbReference>
<sequence>MQSCCYLDDGDLRERALDPKESFIIQAPAGSGKTELLTNRILSLLITVSNPEEILAITFTKKAVSEMRNRVIEKLKLGLGNIPSDLSDITSWKLSKLVLERDSLMGWDLIKNPDRINIKTFDSLCFNLISNFHWLSGIGRVPSIAKDDRKHFKAAAFSTINSADDYPYVRSLISHLDINIQYVETCIADMLARRDQWLPILKYCSSRDLLQKELHSIIERDIKKLLSLMPANWIEDLQQTIRIASRIICEDNDSSILVNLLDLDCCFEPNISNLKKIKALASIFLTSKNELRNPKGLNKKIGFPAGSAHRKIFSEWLMAVKDNNLWIPYLAMLRYAPYFITENQWILLSDQLKVLSLSVNNLLLQFDQQEELDFIEISQRSVSILGNKDFLLEIASKISHILVDEFQDTNNVHFKLLETITSGWLQNCGKSIFIVGDPMQSIYRFRGADVGLFLNVVENGIGKIKLFFLRLVSNFRSQLNLVNWINSVFESLFPANNDKNIGAVSYNHSVPINQKLDGKAVSFHPLFSKNVLEDDTLEKFSLQVIRKILENSPDNHPESTAILVNSRNNLGNIIKVLSKNNIPFRAIEITSLSEKPMISDLIQILRALIHPGDRLAWFSVLRSPFCGLKLDTLHKIFGSDHKTPVPVILRKMLDSYYSRIESSDGFVRFMIEKNAQEILPISEYNRLLRVAHVLLHSEYSGLFPFSSWIRYLWDLLEGSSVYNDPDVENDIENVFCLIDRIYANGNIDVDILEYEISKLFITSDHVNLDKPFIEIMTIHKAKGLQFDNVILYGTHHSSSRNHESIMRFENSLGNALFAPIKSKVDDDFDPITKYIQYKDKLRDDYELDRLIYVAVTRAKKRIHIISPVFLKEEKVITPPSDSLLIRLWYHLDYFPSFTSDVIDNFESKHKEHDVNHSLISRIVCDDVLNIEELIVDKPKWNCFWELDYNHKSVIDILIIDWLTQIGKTGIDNYSKEFYRYIPVIKKQLLRKSFFCDSIESAAIFIANVIENFLKDDIGLWILSYKKSYRDATFIDKEGNFFKADVILDLNNKWLLIDYNLSTINKGESIEDFLNRMKTDFGYKLSKYCNNNLIDKKPLNAALCFPIYKLLINI</sequence>
<dbReference type="STRING" id="1208920.CONE_0356"/>
<name>M1M816_9PROT</name>
<reference evidence="13 14" key="1">
    <citation type="journal article" date="2013" name="Genome Biol. Evol.">
        <title>Genome evolution and phylogenomic analysis of candidatus kinetoplastibacterium, the betaproteobacterial endosymbionts of strigomonas and angomonas.</title>
        <authorList>
            <person name="Alves J.M."/>
            <person name="Serrano M.G."/>
            <person name="Maia da Silva F."/>
            <person name="Voegtly L.J."/>
            <person name="Matveyev A.V."/>
            <person name="Teixeira M.M."/>
            <person name="Camargo E.P."/>
            <person name="Buck G.A."/>
        </authorList>
    </citation>
    <scope>NUCLEOTIDE SEQUENCE [LARGE SCALE GENOMIC DNA]</scope>
    <source>
        <strain evidence="13 14">TCC290E</strain>
    </source>
</reference>
<dbReference type="PATRIC" id="fig|1208920.3.peg.132"/>
<evidence type="ECO:0000256" key="9">
    <source>
        <dbReference type="ARBA" id="ARBA00048988"/>
    </source>
</evidence>
<dbReference type="InterPro" id="IPR027417">
    <property type="entry name" value="P-loop_NTPase"/>
</dbReference>
<dbReference type="GO" id="GO:0016887">
    <property type="term" value="F:ATP hydrolysis activity"/>
    <property type="evidence" value="ECO:0007669"/>
    <property type="project" value="RHEA"/>
</dbReference>
<dbReference type="RefSeq" id="WP_015396848.1">
    <property type="nucleotide sequence ID" value="NC_020299.1"/>
</dbReference>
<dbReference type="AlphaFoldDB" id="M1M816"/>
<feature type="domain" description="UvrD-like helicase ATP-binding" evidence="11">
    <location>
        <begin position="6"/>
        <end position="478"/>
    </location>
</feature>
<evidence type="ECO:0000256" key="3">
    <source>
        <dbReference type="ARBA" id="ARBA00022806"/>
    </source>
</evidence>
<dbReference type="eggNOG" id="COG1074">
    <property type="taxonomic scope" value="Bacteria"/>
</dbReference>
<evidence type="ECO:0000256" key="10">
    <source>
        <dbReference type="PROSITE-ProRule" id="PRU00560"/>
    </source>
</evidence>
<protein>
    <recommendedName>
        <fullName evidence="7">DNA 3'-5' helicase</fullName>
        <ecNumber evidence="7">5.6.2.4</ecNumber>
    </recommendedName>
    <alternativeName>
        <fullName evidence="8">DNA 3'-5' helicase II</fullName>
    </alternativeName>
</protein>
<feature type="domain" description="UvrD-like helicase C-terminal" evidence="12">
    <location>
        <begin position="490"/>
        <end position="783"/>
    </location>
</feature>
<dbReference type="InterPro" id="IPR014017">
    <property type="entry name" value="DNA_helicase_UvrD-like_C"/>
</dbReference>
<evidence type="ECO:0000256" key="6">
    <source>
        <dbReference type="ARBA" id="ARBA00034617"/>
    </source>
</evidence>
<feature type="binding site" evidence="10">
    <location>
        <begin position="27"/>
        <end position="34"/>
    </location>
    <ligand>
        <name>ATP</name>
        <dbReference type="ChEBI" id="CHEBI:30616"/>
    </ligand>
</feature>
<evidence type="ECO:0000256" key="7">
    <source>
        <dbReference type="ARBA" id="ARBA00034808"/>
    </source>
</evidence>
<evidence type="ECO:0000256" key="5">
    <source>
        <dbReference type="ARBA" id="ARBA00023235"/>
    </source>
</evidence>
<keyword evidence="1 10" id="KW-0547">Nucleotide-binding</keyword>
<dbReference type="Pfam" id="PF00580">
    <property type="entry name" value="UvrD-helicase"/>
    <property type="match status" value="1"/>
</dbReference>
<dbReference type="InterPro" id="IPR014016">
    <property type="entry name" value="UvrD-like_ATP-bd"/>
</dbReference>
<keyword evidence="5" id="KW-0413">Isomerase</keyword>
<evidence type="ECO:0000256" key="4">
    <source>
        <dbReference type="ARBA" id="ARBA00022840"/>
    </source>
</evidence>
<proteinExistence type="predicted"/>
<dbReference type="GO" id="GO:0043138">
    <property type="term" value="F:3'-5' DNA helicase activity"/>
    <property type="evidence" value="ECO:0007669"/>
    <property type="project" value="UniProtKB-EC"/>
</dbReference>
<dbReference type="EMBL" id="CP003805">
    <property type="protein sequence ID" value="AGF48160.1"/>
    <property type="molecule type" value="Genomic_DNA"/>
</dbReference>